<reference evidence="2" key="1">
    <citation type="journal article" date="2015" name="Nature">
        <title>Complex archaea that bridge the gap between prokaryotes and eukaryotes.</title>
        <authorList>
            <person name="Spang A."/>
            <person name="Saw J.H."/>
            <person name="Jorgensen S.L."/>
            <person name="Zaremba-Niedzwiedzka K."/>
            <person name="Martijn J."/>
            <person name="Lind A.E."/>
            <person name="van Eijk R."/>
            <person name="Schleper C."/>
            <person name="Guy L."/>
            <person name="Ettema T.J."/>
        </authorList>
    </citation>
    <scope>NUCLEOTIDE SEQUENCE</scope>
</reference>
<evidence type="ECO:0000313" key="2">
    <source>
        <dbReference type="EMBL" id="KKN30654.1"/>
    </source>
</evidence>
<feature type="transmembrane region" description="Helical" evidence="1">
    <location>
        <begin position="7"/>
        <end position="27"/>
    </location>
</feature>
<keyword evidence="1" id="KW-0812">Transmembrane</keyword>
<dbReference type="AlphaFoldDB" id="A0A0F9PKD3"/>
<protein>
    <submittedName>
        <fullName evidence="2">Uncharacterized protein</fullName>
    </submittedName>
</protein>
<accession>A0A0F9PKD3</accession>
<feature type="transmembrane region" description="Helical" evidence="1">
    <location>
        <begin position="58"/>
        <end position="77"/>
    </location>
</feature>
<evidence type="ECO:0000256" key="1">
    <source>
        <dbReference type="SAM" id="Phobius"/>
    </source>
</evidence>
<keyword evidence="1" id="KW-0472">Membrane</keyword>
<comment type="caution">
    <text evidence="2">The sequence shown here is derived from an EMBL/GenBank/DDBJ whole genome shotgun (WGS) entry which is preliminary data.</text>
</comment>
<dbReference type="EMBL" id="LAZR01002389">
    <property type="protein sequence ID" value="KKN30654.1"/>
    <property type="molecule type" value="Genomic_DNA"/>
</dbReference>
<sequence length="82" mass="9639">MRDIRHLAWLIGGMVWCFAVVDYRGLIESWYWFRIQLGYSGTHTGRVRNSLVLLLREATGYLVVLVAVYLFAVFLRWSSEQI</sequence>
<proteinExistence type="predicted"/>
<name>A0A0F9PKD3_9ZZZZ</name>
<keyword evidence="1" id="KW-1133">Transmembrane helix</keyword>
<organism evidence="2">
    <name type="scientific">marine sediment metagenome</name>
    <dbReference type="NCBI Taxonomy" id="412755"/>
    <lineage>
        <taxon>unclassified sequences</taxon>
        <taxon>metagenomes</taxon>
        <taxon>ecological metagenomes</taxon>
    </lineage>
</organism>
<gene>
    <name evidence="2" type="ORF">LCGC14_0831630</name>
</gene>